<comment type="caution">
    <text evidence="7">The sequence shown here is derived from an EMBL/GenBank/DDBJ whole genome shotgun (WGS) entry which is preliminary data.</text>
</comment>
<reference evidence="7" key="1">
    <citation type="journal article" name="BMC Genomics">
        <title>Long-read sequencing and de novo genome assembly of marine medaka (Oryzias melastigma).</title>
        <authorList>
            <person name="Liang P."/>
            <person name="Saqib H.S.A."/>
            <person name="Ni X."/>
            <person name="Shen Y."/>
        </authorList>
    </citation>
    <scope>NUCLEOTIDE SEQUENCE</scope>
    <source>
        <strain evidence="7">Bigg-433</strain>
    </source>
</reference>
<feature type="region of interest" description="Disordered" evidence="6">
    <location>
        <begin position="195"/>
        <end position="226"/>
    </location>
</feature>
<organism evidence="7 8">
    <name type="scientific">Oryzias melastigma</name>
    <name type="common">Marine medaka</name>
    <dbReference type="NCBI Taxonomy" id="30732"/>
    <lineage>
        <taxon>Eukaryota</taxon>
        <taxon>Metazoa</taxon>
        <taxon>Chordata</taxon>
        <taxon>Craniata</taxon>
        <taxon>Vertebrata</taxon>
        <taxon>Euteleostomi</taxon>
        <taxon>Actinopterygii</taxon>
        <taxon>Neopterygii</taxon>
        <taxon>Teleostei</taxon>
        <taxon>Neoteleostei</taxon>
        <taxon>Acanthomorphata</taxon>
        <taxon>Ovalentaria</taxon>
        <taxon>Atherinomorphae</taxon>
        <taxon>Beloniformes</taxon>
        <taxon>Adrianichthyidae</taxon>
        <taxon>Oryziinae</taxon>
        <taxon>Oryzias</taxon>
    </lineage>
</organism>
<sequence>MNQYRYRNPNPVLSLTQYRHPNLILVCVSARFAPGTTSGIRLGYRYRLSPEGQSLCSTAAGTAYTGTCPQVVSRPDARRCPPRCSPRLRPPLFQPALWLTSGRTWTPTPAARSSGPSGSKLTEALKPDHLEIHNESHMHAVPPGSESHFRVLVVSSQFRGLPLIQRHRLVNEALKEELSSRVHALAIQAKTPEQWESSPTLAKSPACMGGSRGDHTVEEKLKAGRE</sequence>
<dbReference type="Gene3D" id="3.30.300.90">
    <property type="entry name" value="BolA-like"/>
    <property type="match status" value="1"/>
</dbReference>
<comment type="subunit">
    <text evidence="3">Interacts with GLRX5.</text>
</comment>
<evidence type="ECO:0000256" key="4">
    <source>
        <dbReference type="ARBA" id="ARBA00068230"/>
    </source>
</evidence>
<evidence type="ECO:0000256" key="5">
    <source>
        <dbReference type="RuleBase" id="RU003860"/>
    </source>
</evidence>
<evidence type="ECO:0000256" key="6">
    <source>
        <dbReference type="SAM" id="MobiDB-lite"/>
    </source>
</evidence>
<accession>A0A834C823</accession>
<proteinExistence type="inferred from homology"/>
<feature type="compositionally biased region" description="Basic and acidic residues" evidence="6">
    <location>
        <begin position="212"/>
        <end position="226"/>
    </location>
</feature>
<dbReference type="AlphaFoldDB" id="A0A834C823"/>
<dbReference type="GO" id="GO:0005739">
    <property type="term" value="C:mitochondrion"/>
    <property type="evidence" value="ECO:0007669"/>
    <property type="project" value="TreeGrafter"/>
</dbReference>
<comment type="function">
    <text evidence="2">Acts as a mitochondrial iron-sulfur (Fe-S) cluster assembly factor that facilitates (Fe-S) cluster insertion into a subset of mitochondrial proteins. Probably acts together with the monothiol glutaredoxin GLRX5. May protect cells against oxidative stress.</text>
</comment>
<comment type="similarity">
    <text evidence="1 5">Belongs to the BolA/IbaG family.</text>
</comment>
<evidence type="ECO:0000256" key="3">
    <source>
        <dbReference type="ARBA" id="ARBA00064144"/>
    </source>
</evidence>
<dbReference type="InterPro" id="IPR050961">
    <property type="entry name" value="BolA/IbaG_stress_morph_reg"/>
</dbReference>
<dbReference type="FunFam" id="3.30.300.90:FF:000001">
    <property type="entry name" value="Transcriptional regulator BolA"/>
    <property type="match status" value="1"/>
</dbReference>
<protein>
    <recommendedName>
        <fullName evidence="4">BolA-like protein 1</fullName>
    </recommendedName>
</protein>
<dbReference type="PANTHER" id="PTHR46229">
    <property type="entry name" value="BOLA TRANSCRIPTION REGULATOR"/>
    <property type="match status" value="1"/>
</dbReference>
<dbReference type="SUPFAM" id="SSF82657">
    <property type="entry name" value="BolA-like"/>
    <property type="match status" value="1"/>
</dbReference>
<dbReference type="InterPro" id="IPR036065">
    <property type="entry name" value="BolA-like_sf"/>
</dbReference>
<dbReference type="InterPro" id="IPR002634">
    <property type="entry name" value="BolA"/>
</dbReference>
<evidence type="ECO:0000313" key="7">
    <source>
        <dbReference type="EMBL" id="KAF6727018.1"/>
    </source>
</evidence>
<gene>
    <name evidence="7" type="ORF">FQA47_011919</name>
</gene>
<name>A0A834C823_ORYME</name>
<evidence type="ECO:0000256" key="1">
    <source>
        <dbReference type="ARBA" id="ARBA00005578"/>
    </source>
</evidence>
<evidence type="ECO:0000313" key="8">
    <source>
        <dbReference type="Proteomes" id="UP000646548"/>
    </source>
</evidence>
<dbReference type="PANTHER" id="PTHR46229:SF2">
    <property type="entry name" value="BOLA-LIKE PROTEIN 1"/>
    <property type="match status" value="1"/>
</dbReference>
<dbReference type="EMBL" id="WKFB01000315">
    <property type="protein sequence ID" value="KAF6727018.1"/>
    <property type="molecule type" value="Genomic_DNA"/>
</dbReference>
<dbReference type="Pfam" id="PF01722">
    <property type="entry name" value="BolA"/>
    <property type="match status" value="1"/>
</dbReference>
<dbReference type="Proteomes" id="UP000646548">
    <property type="component" value="Unassembled WGS sequence"/>
</dbReference>
<dbReference type="GO" id="GO:1990229">
    <property type="term" value="C:iron-sulfur cluster assembly complex"/>
    <property type="evidence" value="ECO:0007669"/>
    <property type="project" value="UniProtKB-ARBA"/>
</dbReference>
<evidence type="ECO:0000256" key="2">
    <source>
        <dbReference type="ARBA" id="ARBA00053549"/>
    </source>
</evidence>